<gene>
    <name evidence="1" type="ORF">K7432_007917</name>
</gene>
<keyword evidence="2" id="KW-1185">Reference proteome</keyword>
<sequence length="176" mass="20714">MLSFKRKVSTFFDNEPKSYGRREFEYSQESMISQVDEQEPPSYISNANKWVSSYPEKEKRNKGFSIFERSEPVSRNIQDFNQRSNIEPRSLSMHRLMEEDQWSCEGVFHSEEEEAVGKPWYSKLRNTLTPPKTLRLPQRPPAYAEMKDCMIEETGVPKSRNKFQSIKGLGKFGRKN</sequence>
<name>A0ABR2WSM6_9FUNG</name>
<protein>
    <submittedName>
        <fullName evidence="1">Uncharacterized protein</fullName>
    </submittedName>
</protein>
<dbReference type="Proteomes" id="UP001479436">
    <property type="component" value="Unassembled WGS sequence"/>
</dbReference>
<reference evidence="1 2" key="1">
    <citation type="submission" date="2023-04" db="EMBL/GenBank/DDBJ databases">
        <title>Genome of Basidiobolus ranarum AG-B5.</title>
        <authorList>
            <person name="Stajich J.E."/>
            <person name="Carter-House D."/>
            <person name="Gryganskyi A."/>
        </authorList>
    </citation>
    <scope>NUCLEOTIDE SEQUENCE [LARGE SCALE GENOMIC DNA]</scope>
    <source>
        <strain evidence="1 2">AG-B5</strain>
    </source>
</reference>
<evidence type="ECO:0000313" key="2">
    <source>
        <dbReference type="Proteomes" id="UP001479436"/>
    </source>
</evidence>
<organism evidence="1 2">
    <name type="scientific">Basidiobolus ranarum</name>
    <dbReference type="NCBI Taxonomy" id="34480"/>
    <lineage>
        <taxon>Eukaryota</taxon>
        <taxon>Fungi</taxon>
        <taxon>Fungi incertae sedis</taxon>
        <taxon>Zoopagomycota</taxon>
        <taxon>Entomophthoromycotina</taxon>
        <taxon>Basidiobolomycetes</taxon>
        <taxon>Basidiobolales</taxon>
        <taxon>Basidiobolaceae</taxon>
        <taxon>Basidiobolus</taxon>
    </lineage>
</organism>
<dbReference type="EMBL" id="JASJQH010000414">
    <property type="protein sequence ID" value="KAK9764512.1"/>
    <property type="molecule type" value="Genomic_DNA"/>
</dbReference>
<accession>A0ABR2WSM6</accession>
<proteinExistence type="predicted"/>
<comment type="caution">
    <text evidence="1">The sequence shown here is derived from an EMBL/GenBank/DDBJ whole genome shotgun (WGS) entry which is preliminary data.</text>
</comment>
<evidence type="ECO:0000313" key="1">
    <source>
        <dbReference type="EMBL" id="KAK9764512.1"/>
    </source>
</evidence>